<accession>A0A8J7ARL0</accession>
<proteinExistence type="predicted"/>
<gene>
    <name evidence="1" type="ORF">IQ249_02820</name>
</gene>
<comment type="caution">
    <text evidence="1">The sequence shown here is derived from an EMBL/GenBank/DDBJ whole genome shotgun (WGS) entry which is preliminary data.</text>
</comment>
<organism evidence="1 2">
    <name type="scientific">Lusitaniella coriacea LEGE 07157</name>
    <dbReference type="NCBI Taxonomy" id="945747"/>
    <lineage>
        <taxon>Bacteria</taxon>
        <taxon>Bacillati</taxon>
        <taxon>Cyanobacteriota</taxon>
        <taxon>Cyanophyceae</taxon>
        <taxon>Spirulinales</taxon>
        <taxon>Lusitaniellaceae</taxon>
        <taxon>Lusitaniella</taxon>
    </lineage>
</organism>
<name>A0A8J7ARL0_9CYAN</name>
<evidence type="ECO:0000313" key="2">
    <source>
        <dbReference type="Proteomes" id="UP000654482"/>
    </source>
</evidence>
<protein>
    <recommendedName>
        <fullName evidence="3">Sulfotransferase</fullName>
    </recommendedName>
</protein>
<dbReference type="Gene3D" id="3.40.50.300">
    <property type="entry name" value="P-loop containing nucleotide triphosphate hydrolases"/>
    <property type="match status" value="1"/>
</dbReference>
<keyword evidence="2" id="KW-1185">Reference proteome</keyword>
<dbReference type="InterPro" id="IPR027417">
    <property type="entry name" value="P-loop_NTPase"/>
</dbReference>
<dbReference type="Proteomes" id="UP000654482">
    <property type="component" value="Unassembled WGS sequence"/>
</dbReference>
<dbReference type="SUPFAM" id="SSF52540">
    <property type="entry name" value="P-loop containing nucleoside triphosphate hydrolases"/>
    <property type="match status" value="1"/>
</dbReference>
<dbReference type="AlphaFoldDB" id="A0A8J7ARL0"/>
<sequence>MPSNLIDALRRTKRDLIYSFEDTVRIIEQNFLSSKSEIINQKAIRIVGLKRSGNHAIINWIRKQEGGNVWYLNNLRPQQNPYRYLDEHYPREKWEKEAKGNLTKKDCLIYSYENCELSKIIDSDFEEKHELYLGKSAERYDVLILRDPFNMLASMLHNHKKQIQQQGQITKNYFQGKNRYGRDKKGGEELISLWIDYAKEFLGETNFLNHNKVVISYNSWFSSEDYRKELSQKLKLNFSDRGKNEVKDFGGGSSFEGLKLDGTAVTMDVLNRWKTLIDNPQYRALLDNRELVQYSEKIFGHIPDTEKLRES</sequence>
<evidence type="ECO:0008006" key="3">
    <source>
        <dbReference type="Google" id="ProtNLM"/>
    </source>
</evidence>
<reference evidence="1" key="1">
    <citation type="submission" date="2020-10" db="EMBL/GenBank/DDBJ databases">
        <authorList>
            <person name="Castelo-Branco R."/>
            <person name="Eusebio N."/>
            <person name="Adriana R."/>
            <person name="Vieira A."/>
            <person name="Brugerolle De Fraissinette N."/>
            <person name="Rezende De Castro R."/>
            <person name="Schneider M.P."/>
            <person name="Vasconcelos V."/>
            <person name="Leao P.N."/>
        </authorList>
    </citation>
    <scope>NUCLEOTIDE SEQUENCE</scope>
    <source>
        <strain evidence="1">LEGE 07157</strain>
    </source>
</reference>
<dbReference type="EMBL" id="JADEWZ010000003">
    <property type="protein sequence ID" value="MBE9114821.1"/>
    <property type="molecule type" value="Genomic_DNA"/>
</dbReference>
<dbReference type="RefSeq" id="WP_194027909.1">
    <property type="nucleotide sequence ID" value="NZ_JADEWZ010000003.1"/>
</dbReference>
<evidence type="ECO:0000313" key="1">
    <source>
        <dbReference type="EMBL" id="MBE9114821.1"/>
    </source>
</evidence>